<feature type="signal peptide" evidence="3">
    <location>
        <begin position="1"/>
        <end position="26"/>
    </location>
</feature>
<keyword evidence="2" id="KW-0472">Membrane</keyword>
<accession>A0A1Q9EDB3</accession>
<protein>
    <submittedName>
        <fullName evidence="4">Uncharacterized protein</fullName>
    </submittedName>
</protein>
<evidence type="ECO:0000313" key="5">
    <source>
        <dbReference type="Proteomes" id="UP000186817"/>
    </source>
</evidence>
<reference evidence="4 5" key="1">
    <citation type="submission" date="2016-02" db="EMBL/GenBank/DDBJ databases">
        <title>Genome analysis of coral dinoflagellate symbionts highlights evolutionary adaptations to a symbiotic lifestyle.</title>
        <authorList>
            <person name="Aranda M."/>
            <person name="Li Y."/>
            <person name="Liew Y.J."/>
            <person name="Baumgarten S."/>
            <person name="Simakov O."/>
            <person name="Wilson M."/>
            <person name="Piel J."/>
            <person name="Ashoor H."/>
            <person name="Bougouffa S."/>
            <person name="Bajic V.B."/>
            <person name="Ryu T."/>
            <person name="Ravasi T."/>
            <person name="Bayer T."/>
            <person name="Micklem G."/>
            <person name="Kim H."/>
            <person name="Bhak J."/>
            <person name="Lajeunesse T.C."/>
            <person name="Voolstra C.R."/>
        </authorList>
    </citation>
    <scope>NUCLEOTIDE SEQUENCE [LARGE SCALE GENOMIC DNA]</scope>
    <source>
        <strain evidence="4 5">CCMP2467</strain>
    </source>
</reference>
<comment type="caution">
    <text evidence="4">The sequence shown here is derived from an EMBL/GenBank/DDBJ whole genome shotgun (WGS) entry which is preliminary data.</text>
</comment>
<feature type="transmembrane region" description="Helical" evidence="2">
    <location>
        <begin position="549"/>
        <end position="573"/>
    </location>
</feature>
<dbReference type="EMBL" id="LSRX01000186">
    <property type="protein sequence ID" value="OLQ05399.1"/>
    <property type="molecule type" value="Genomic_DNA"/>
</dbReference>
<evidence type="ECO:0000256" key="3">
    <source>
        <dbReference type="SAM" id="SignalP"/>
    </source>
</evidence>
<dbReference type="Proteomes" id="UP000186817">
    <property type="component" value="Unassembled WGS sequence"/>
</dbReference>
<evidence type="ECO:0000256" key="2">
    <source>
        <dbReference type="SAM" id="Phobius"/>
    </source>
</evidence>
<feature type="transmembrane region" description="Helical" evidence="2">
    <location>
        <begin position="585"/>
        <end position="609"/>
    </location>
</feature>
<feature type="transmembrane region" description="Helical" evidence="2">
    <location>
        <begin position="149"/>
        <end position="173"/>
    </location>
</feature>
<feature type="transmembrane region" description="Helical" evidence="2">
    <location>
        <begin position="195"/>
        <end position="214"/>
    </location>
</feature>
<feature type="transmembrane region" description="Helical" evidence="2">
    <location>
        <begin position="478"/>
        <end position="500"/>
    </location>
</feature>
<feature type="compositionally biased region" description="Low complexity" evidence="1">
    <location>
        <begin position="405"/>
        <end position="422"/>
    </location>
</feature>
<feature type="region of interest" description="Disordered" evidence="1">
    <location>
        <begin position="382"/>
        <end position="422"/>
    </location>
</feature>
<keyword evidence="2" id="KW-0812">Transmembrane</keyword>
<proteinExistence type="predicted"/>
<name>A0A1Q9EDB3_SYMMI</name>
<keyword evidence="3" id="KW-0732">Signal</keyword>
<feature type="transmembrane region" description="Helical" evidence="2">
    <location>
        <begin position="100"/>
        <end position="118"/>
    </location>
</feature>
<keyword evidence="2" id="KW-1133">Transmembrane helix</keyword>
<organism evidence="4 5">
    <name type="scientific">Symbiodinium microadriaticum</name>
    <name type="common">Dinoflagellate</name>
    <name type="synonym">Zooxanthella microadriatica</name>
    <dbReference type="NCBI Taxonomy" id="2951"/>
    <lineage>
        <taxon>Eukaryota</taxon>
        <taxon>Sar</taxon>
        <taxon>Alveolata</taxon>
        <taxon>Dinophyceae</taxon>
        <taxon>Suessiales</taxon>
        <taxon>Symbiodiniaceae</taxon>
        <taxon>Symbiodinium</taxon>
    </lineage>
</organism>
<keyword evidence="5" id="KW-1185">Reference proteome</keyword>
<feature type="transmembrane region" description="Helical" evidence="2">
    <location>
        <begin position="520"/>
        <end position="542"/>
    </location>
</feature>
<feature type="transmembrane region" description="Helical" evidence="2">
    <location>
        <begin position="65"/>
        <end position="88"/>
    </location>
</feature>
<evidence type="ECO:0000256" key="1">
    <source>
        <dbReference type="SAM" id="MobiDB-lite"/>
    </source>
</evidence>
<dbReference type="OrthoDB" id="410038at2759"/>
<dbReference type="AlphaFoldDB" id="A0A1Q9EDB3"/>
<evidence type="ECO:0000313" key="4">
    <source>
        <dbReference type="EMBL" id="OLQ05399.1"/>
    </source>
</evidence>
<feature type="chain" id="PRO_5012932142" evidence="3">
    <location>
        <begin position="27"/>
        <end position="689"/>
    </location>
</feature>
<gene>
    <name evidence="4" type="ORF">AK812_SmicGene11397</name>
</gene>
<sequence>MESTLSAAFLGSVALLYLSTVTKLRCRPTSHTLKAIWTSCLQSVTSWRDADELRVRIHEQWANIYKNWCSVLTLSLEGYGILFAVLAVATPGAKPAYKDLHIWSIVAGLFILVLPSHFSGPWGPRIVTLLVNFFGAIARMDLPKTLTPMVVLGNVMMCFLSADPIFAICSRALCMPLYVLVDWCREPAEADAEQLLLIVTNEVFTCFFLFVILLQSDFLFCKKEVATMSLEKQVVQREEDMKEMEQFVRAAKRLISVVCDSCDLLSQDWEVRQPSQKILQLLHMEIWQEQGPLDFLSYVCEEDQERFRSFINESSSDAPSSIHLQMKTSKNVPFAAQLFNVSLPSHLSHSIQHLVGITVQQPTSPQESLSIPEHDLFDAGLPGIRPRCRRASSQVRAQRRRTNMSDSGSSSAGSDVSSSSKSQIGAGWTLVPFLRDGLQEVESVQVMVDMMSGGSGYAIREAVVKYKSSSAMEKLPHLFNWSTLSEAFLVNFVFLVMMLVNTDVGRGDADADPHVGDAVMMVMKTLGMAMTMLMMVMVVQLFRLQRLRLLLLLLVATAVAMLLLLPLIMRLGMFTVSNGDNVDGGAGPVCMVCLKLLQILSLGVVVVVVKPKYQPKVEDWMQEHMNSWYHAEQSEEKCLAIKFGIPGLAATCAVGEMSVREIVESMADHQSDEVYELLMRMELRTLIPA</sequence>